<dbReference type="EMBL" id="PJRQ01000041">
    <property type="protein sequence ID" value="PLR08861.1"/>
    <property type="molecule type" value="Genomic_DNA"/>
</dbReference>
<dbReference type="EMBL" id="CP026100">
    <property type="protein sequence ID" value="AYV48424.1"/>
    <property type="molecule type" value="Genomic_DNA"/>
</dbReference>
<dbReference type="InterPro" id="IPR011990">
    <property type="entry name" value="TPR-like_helical_dom_sf"/>
</dbReference>
<keyword evidence="1" id="KW-0677">Repeat</keyword>
<sequence length="579" mass="62148">MMRLRVLLSLASTAVLAACATTEPPLRGSQEGWNTSPWNGRSAYGQFLAGQAALEDGRSDQAAAYFQAARNLGEDPGLLGERAFTASLLAGDVSRAAELAPRAEGGTEGVRRLGMLTVAVDALARGKAKDAQALLADPALGFPHRPAVALLTPWAAQAAGDTAKAQTLPELRNDRLVQYFGQLGRAEILERAGKPAEAEADYKALMEVATVRPMFALDYGAFLERRKRRDEAVALYDSILAEAPNDVALLDARARAVARKAPPALVSGRQGAANALVACAAVFTSERQSQFALAYLRLALHLDPKREDALLMVGDLLDQGGDVDGARAAYAKIPTGSARYAAAQGKIAWTLQNAGDKEKALAVAEAAAKAPDAGRSAQLVYADLLRANDRWADAVTVIDPLIEADKDKPDWRLLYMRGVSLERAGRWPDAERDLEQALALNPNEPELLNYLGYSWIDRNERLPEALSMVQKAVKANPQSGAMLDSLGWAYHRLGDDKAAVELLEQAIEIEPGDPDINDHLGDVYWRLGRKTEAQFQWRRVLSLEPTDEQKAAAEAKLKDGLGSKGPAKAPAVANGANAL</sequence>
<reference evidence="6 9" key="2">
    <citation type="submission" date="2018-01" db="EMBL/GenBank/DDBJ databases">
        <title>Complete genome sequence of Caulobacter flavus RHGG3.</title>
        <authorList>
            <person name="Yang E."/>
        </authorList>
    </citation>
    <scope>NUCLEOTIDE SEQUENCE [LARGE SCALE GENOMIC DNA]</scope>
    <source>
        <strain evidence="6 9">RHGG3</strain>
    </source>
</reference>
<feature type="chain" id="PRO_5044221502" description="Tetratricopeptide repeat protein" evidence="5">
    <location>
        <begin position="18"/>
        <end position="579"/>
    </location>
</feature>
<gene>
    <name evidence="6" type="ORF">C1707_20365</name>
    <name evidence="7" type="ORF">CFHF_20705</name>
</gene>
<feature type="repeat" description="TPR" evidence="3">
    <location>
        <begin position="514"/>
        <end position="547"/>
    </location>
</feature>
<evidence type="ECO:0008006" key="10">
    <source>
        <dbReference type="Google" id="ProtNLM"/>
    </source>
</evidence>
<dbReference type="OrthoDB" id="9766710at2"/>
<evidence type="ECO:0000313" key="6">
    <source>
        <dbReference type="EMBL" id="AYV48424.1"/>
    </source>
</evidence>
<dbReference type="Proteomes" id="UP000281192">
    <property type="component" value="Chromosome"/>
</dbReference>
<dbReference type="Pfam" id="PF13414">
    <property type="entry name" value="TPR_11"/>
    <property type="match status" value="1"/>
</dbReference>
<name>A0A2N5CPI4_9CAUL</name>
<keyword evidence="2 3" id="KW-0802">TPR repeat</keyword>
<dbReference type="AlphaFoldDB" id="A0A2N5CPI4"/>
<evidence type="ECO:0000256" key="5">
    <source>
        <dbReference type="SAM" id="SignalP"/>
    </source>
</evidence>
<dbReference type="Pfam" id="PF13432">
    <property type="entry name" value="TPR_16"/>
    <property type="match status" value="3"/>
</dbReference>
<reference evidence="7 8" key="1">
    <citation type="submission" date="2017-12" db="EMBL/GenBank/DDBJ databases">
        <title>The genome sequence of Caulobacter flavus CGMCC1 15093.</title>
        <authorList>
            <person name="Gao J."/>
            <person name="Mao X."/>
            <person name="Sun J."/>
        </authorList>
    </citation>
    <scope>NUCLEOTIDE SEQUENCE [LARGE SCALE GENOMIC DNA]</scope>
    <source>
        <strain evidence="7 8">CGMCC1 15093</strain>
    </source>
</reference>
<evidence type="ECO:0000313" key="9">
    <source>
        <dbReference type="Proteomes" id="UP000281192"/>
    </source>
</evidence>
<evidence type="ECO:0000256" key="4">
    <source>
        <dbReference type="SAM" id="MobiDB-lite"/>
    </source>
</evidence>
<feature type="signal peptide" evidence="5">
    <location>
        <begin position="1"/>
        <end position="17"/>
    </location>
</feature>
<dbReference type="PANTHER" id="PTHR45586:SF1">
    <property type="entry name" value="LIPOPOLYSACCHARIDE ASSEMBLY PROTEIN B"/>
    <property type="match status" value="1"/>
</dbReference>
<dbReference type="KEGG" id="cfh:C1707_20365"/>
<dbReference type="Proteomes" id="UP000234483">
    <property type="component" value="Unassembled WGS sequence"/>
</dbReference>
<feature type="region of interest" description="Disordered" evidence="4">
    <location>
        <begin position="557"/>
        <end position="579"/>
    </location>
</feature>
<dbReference type="Gene3D" id="1.25.40.10">
    <property type="entry name" value="Tetratricopeptide repeat domain"/>
    <property type="match status" value="4"/>
</dbReference>
<evidence type="ECO:0000256" key="2">
    <source>
        <dbReference type="ARBA" id="ARBA00022803"/>
    </source>
</evidence>
<feature type="compositionally biased region" description="Low complexity" evidence="4">
    <location>
        <begin position="564"/>
        <end position="579"/>
    </location>
</feature>
<evidence type="ECO:0000313" key="7">
    <source>
        <dbReference type="EMBL" id="PLR08861.1"/>
    </source>
</evidence>
<dbReference type="RefSeq" id="WP_101714818.1">
    <property type="nucleotide sequence ID" value="NZ_CP026100.1"/>
</dbReference>
<keyword evidence="9" id="KW-1185">Reference proteome</keyword>
<dbReference type="PROSITE" id="PS50005">
    <property type="entry name" value="TPR"/>
    <property type="match status" value="3"/>
</dbReference>
<dbReference type="InterPro" id="IPR019734">
    <property type="entry name" value="TPR_rpt"/>
</dbReference>
<feature type="repeat" description="TPR" evidence="3">
    <location>
        <begin position="411"/>
        <end position="444"/>
    </location>
</feature>
<dbReference type="SMART" id="SM00028">
    <property type="entry name" value="TPR"/>
    <property type="match status" value="8"/>
</dbReference>
<dbReference type="Pfam" id="PF13174">
    <property type="entry name" value="TPR_6"/>
    <property type="match status" value="1"/>
</dbReference>
<dbReference type="SUPFAM" id="SSF48452">
    <property type="entry name" value="TPR-like"/>
    <property type="match status" value="2"/>
</dbReference>
<keyword evidence="5" id="KW-0732">Signal</keyword>
<dbReference type="InterPro" id="IPR051012">
    <property type="entry name" value="CellSynth/LPSAsmb/PSIAsmb"/>
</dbReference>
<evidence type="ECO:0000256" key="1">
    <source>
        <dbReference type="ARBA" id="ARBA00022737"/>
    </source>
</evidence>
<feature type="repeat" description="TPR" evidence="3">
    <location>
        <begin position="480"/>
        <end position="513"/>
    </location>
</feature>
<evidence type="ECO:0000313" key="8">
    <source>
        <dbReference type="Proteomes" id="UP000234483"/>
    </source>
</evidence>
<dbReference type="PANTHER" id="PTHR45586">
    <property type="entry name" value="TPR REPEAT-CONTAINING PROTEIN PA4667"/>
    <property type="match status" value="1"/>
</dbReference>
<evidence type="ECO:0000256" key="3">
    <source>
        <dbReference type="PROSITE-ProRule" id="PRU00339"/>
    </source>
</evidence>
<dbReference type="PROSITE" id="PS51257">
    <property type="entry name" value="PROKAR_LIPOPROTEIN"/>
    <property type="match status" value="1"/>
</dbReference>
<proteinExistence type="predicted"/>
<protein>
    <recommendedName>
        <fullName evidence="10">Tetratricopeptide repeat protein</fullName>
    </recommendedName>
</protein>
<organism evidence="7 8">
    <name type="scientific">Caulobacter flavus</name>
    <dbReference type="NCBI Taxonomy" id="1679497"/>
    <lineage>
        <taxon>Bacteria</taxon>
        <taxon>Pseudomonadati</taxon>
        <taxon>Pseudomonadota</taxon>
        <taxon>Alphaproteobacteria</taxon>
        <taxon>Caulobacterales</taxon>
        <taxon>Caulobacteraceae</taxon>
        <taxon>Caulobacter</taxon>
    </lineage>
</organism>
<accession>A0A2N5CPI4</accession>